<dbReference type="InterPro" id="IPR053174">
    <property type="entry name" value="LpxI"/>
</dbReference>
<dbReference type="EMBL" id="QUQO01000001">
    <property type="protein sequence ID" value="RFB05715.1"/>
    <property type="molecule type" value="Genomic_DNA"/>
</dbReference>
<dbReference type="PANTHER" id="PTHR39962:SF1">
    <property type="entry name" value="LPXI FAMILY PROTEIN"/>
    <property type="match status" value="1"/>
</dbReference>
<gene>
    <name evidence="3" type="ORF">DX908_10820</name>
</gene>
<dbReference type="InParanoid" id="A0A371RJU7"/>
<dbReference type="RefSeq" id="WP_116392348.1">
    <property type="nucleotide sequence ID" value="NZ_QUQO01000001.1"/>
</dbReference>
<evidence type="ECO:0000313" key="4">
    <source>
        <dbReference type="Proteomes" id="UP000264589"/>
    </source>
</evidence>
<dbReference type="InterPro" id="IPR010415">
    <property type="entry name" value="LpxI_C"/>
</dbReference>
<dbReference type="Gene3D" id="3.40.140.80">
    <property type="match status" value="1"/>
</dbReference>
<name>A0A371RJU7_9PROT</name>
<dbReference type="InterPro" id="IPR043167">
    <property type="entry name" value="LpxI_C_sf"/>
</dbReference>
<evidence type="ECO:0000259" key="1">
    <source>
        <dbReference type="Pfam" id="PF06230"/>
    </source>
</evidence>
<evidence type="ECO:0000259" key="2">
    <source>
        <dbReference type="Pfam" id="PF17930"/>
    </source>
</evidence>
<dbReference type="Pfam" id="PF17930">
    <property type="entry name" value="LpxI_N"/>
    <property type="match status" value="1"/>
</dbReference>
<feature type="domain" description="LpxI N-terminal" evidence="2">
    <location>
        <begin position="7"/>
        <end position="132"/>
    </location>
</feature>
<organism evidence="3 4">
    <name type="scientific">Parvularcula marina</name>
    <dbReference type="NCBI Taxonomy" id="2292771"/>
    <lineage>
        <taxon>Bacteria</taxon>
        <taxon>Pseudomonadati</taxon>
        <taxon>Pseudomonadota</taxon>
        <taxon>Alphaproteobacteria</taxon>
        <taxon>Parvularculales</taxon>
        <taxon>Parvularculaceae</taxon>
        <taxon>Parvularcula</taxon>
    </lineage>
</organism>
<evidence type="ECO:0000313" key="3">
    <source>
        <dbReference type="EMBL" id="RFB05715.1"/>
    </source>
</evidence>
<dbReference type="AlphaFoldDB" id="A0A371RJU7"/>
<reference evidence="3 4" key="1">
    <citation type="submission" date="2018-08" db="EMBL/GenBank/DDBJ databases">
        <title>Parvularcula sp. SM1705, isolated from surface water of the South Sea China.</title>
        <authorList>
            <person name="Sun L."/>
        </authorList>
    </citation>
    <scope>NUCLEOTIDE SEQUENCE [LARGE SCALE GENOMIC DNA]</scope>
    <source>
        <strain evidence="3 4">SM1705</strain>
    </source>
</reference>
<dbReference type="OrthoDB" id="9789836at2"/>
<protein>
    <submittedName>
        <fullName evidence="3">DUF1009 domain-containing protein</fullName>
    </submittedName>
</protein>
<dbReference type="Gene3D" id="3.40.50.20">
    <property type="match status" value="1"/>
</dbReference>
<proteinExistence type="predicted"/>
<feature type="domain" description="LpxI C-terminal" evidence="1">
    <location>
        <begin position="140"/>
        <end position="278"/>
    </location>
</feature>
<dbReference type="InterPro" id="IPR041255">
    <property type="entry name" value="LpxI_N"/>
</dbReference>
<dbReference type="PANTHER" id="PTHR39962">
    <property type="entry name" value="BLL4848 PROTEIN"/>
    <property type="match status" value="1"/>
</dbReference>
<comment type="caution">
    <text evidence="3">The sequence shown here is derived from an EMBL/GenBank/DDBJ whole genome shotgun (WGS) entry which is preliminary data.</text>
</comment>
<dbReference type="Proteomes" id="UP000264589">
    <property type="component" value="Unassembled WGS sequence"/>
</dbReference>
<keyword evidence="4" id="KW-1185">Reference proteome</keyword>
<sequence>MSRRWEKVGIIAGGGELPRQLAQAAHDMDAPYHVIRLNGFADEAMKAFPGDDAGIGEAGKIIRLLKKSECDAVVFAGLVQRPNFGQLKPDWRGAALLPRVVAAARKGDGAMLDVLVETFAAEGFLVIGAEEVTGVLRSEAGTLGQIVPDDVAYADMKKAAALIEAIGPFDVGQGAIVREGFVVAVEAAEGTDAMLRRAAPIIARLQGEEGDGGHRAGLLLKRPKPGQEMRIDLPTIGARTVELAAEAGLAGIAIAAGESLLLDAEEAIRLADERGLFIHAYSAEELKRRT</sequence>
<accession>A0A371RJU7</accession>
<dbReference type="Pfam" id="PF06230">
    <property type="entry name" value="LpxI_C"/>
    <property type="match status" value="1"/>
</dbReference>